<dbReference type="InterPro" id="IPR000700">
    <property type="entry name" value="PAS-assoc_C"/>
</dbReference>
<dbReference type="SMART" id="SM00086">
    <property type="entry name" value="PAC"/>
    <property type="match status" value="4"/>
</dbReference>
<dbReference type="PROSITE" id="PS50109">
    <property type="entry name" value="HIS_KIN"/>
    <property type="match status" value="1"/>
</dbReference>
<dbReference type="InterPro" id="IPR004358">
    <property type="entry name" value="Sig_transdc_His_kin-like_C"/>
</dbReference>
<dbReference type="Proteomes" id="UP000218418">
    <property type="component" value="Chromosome"/>
</dbReference>
<dbReference type="InterPro" id="IPR052162">
    <property type="entry name" value="Sensor_kinase/Photoreceptor"/>
</dbReference>
<evidence type="ECO:0000256" key="2">
    <source>
        <dbReference type="ARBA" id="ARBA00012438"/>
    </source>
</evidence>
<keyword evidence="3" id="KW-0597">Phosphoprotein</keyword>
<dbReference type="Pfam" id="PF08448">
    <property type="entry name" value="PAS_4"/>
    <property type="match status" value="3"/>
</dbReference>
<feature type="coiled-coil region" evidence="7">
    <location>
        <begin position="742"/>
        <end position="776"/>
    </location>
</feature>
<dbReference type="InterPro" id="IPR003661">
    <property type="entry name" value="HisK_dim/P_dom"/>
</dbReference>
<dbReference type="Pfam" id="PF00989">
    <property type="entry name" value="PAS"/>
    <property type="match status" value="1"/>
</dbReference>
<dbReference type="EMBL" id="AP018227">
    <property type="protein sequence ID" value="BAY83768.1"/>
    <property type="molecule type" value="Genomic_DNA"/>
</dbReference>
<dbReference type="PROSITE" id="PS50112">
    <property type="entry name" value="PAS"/>
    <property type="match status" value="2"/>
</dbReference>
<name>A0A1Z4LRQ4_9CYAN</name>
<dbReference type="InterPro" id="IPR001610">
    <property type="entry name" value="PAC"/>
</dbReference>
<feature type="domain" description="Histidine kinase" evidence="8">
    <location>
        <begin position="785"/>
        <end position="1040"/>
    </location>
</feature>
<proteinExistence type="predicted"/>
<dbReference type="SUPFAM" id="SSF47384">
    <property type="entry name" value="Homodimeric domain of signal transducing histidine kinase"/>
    <property type="match status" value="1"/>
</dbReference>
<evidence type="ECO:0000259" key="10">
    <source>
        <dbReference type="PROSITE" id="PS50113"/>
    </source>
</evidence>
<evidence type="ECO:0000259" key="9">
    <source>
        <dbReference type="PROSITE" id="PS50112"/>
    </source>
</evidence>
<gene>
    <name evidence="11" type="ORF">NIES267_32610</name>
</gene>
<sequence length="1041" mass="118667">MNKDKIKNESSRAREVVVEDDLQMVERVSFSADFLLMVINGTSDPIFVKDRQHCWVLVNDAYCNFIGRSREEIIGKSDFDLFENEIADASWEQDEFIFTTSKQNESDECITDAGGKKHYIAIKKCVFKDEAGNLFLINTIRELTQQISQHFQVEARLRESKALLEQVLNNIPQAIFWKDCNSVYQGCNSFFAEIAGVGDPKLIKGKTDFDLPWKEEEANWFRLNDSNAIKSKMPESIVKPQLQADGRQCWLEVNTIPICDAQGNVLNILGTLQDITDRKEIEVTLQKLYEELEIRVHQRTSELTKVVTHLQKEIKQREAIENQFRLSEERLQSLSANVPGMLYQFKLGAEGKFSFPYISTGCLEIYELPPEQMIADASLFISCIHRDQREDFEKSIANSARSLQAWQWEGRIILTSGKTKWIQTASRPQKQKDGSIIWDGVVMDVTPLKQAERALKRAYADLEKRVEERTQQLMQSNVALQKEISERHSVQSELLASRQRLELLIEQTPLAVVEWDTNFQVKEWNKAAGNIFGYTKNEAINNYFEFIVPQSASEQIHHLKTALLSQKGGTRIVTKNTTKSGETIICEWYNNPLVAVNSEVIGVASLVRDITERELASATLEQQEQFLRSIYQGVEQLIFVVNVLDNGDFVYADWNYATEKAIGINATEAVSKFPEEIFGDFQGAKIRQQYIRCLEAGISISYEENLVVQGQEHCWLTTLNPLRNAEGKIYRIIGTSFNISDRKQAEINLKQQTQELELAMNELQSTQIQLVQSEKMSSLGNLVAGVAHEINNPVNFIYGNINYANNYTQDLLKLVRLYQENYPQPVSQIQQLVEEVDLPFLLTDLPKLLDSMKIGAQRIREIVASLRTFSRMDEAEMKKVDIHEGIDSTLMILENRIKAKSERPTIEIIKDYGNLPQVECYPGQLNQVFMNILANALDTLEESIELENKTDSNPQIQICTQLVELDKVKIHIADNGMGIPEEIKGKLFDPFFTTKPVSKGTGMGLSISYQIITERHGGSIECISEFGEGSEFIITIPLHQH</sequence>
<dbReference type="GO" id="GO:0000155">
    <property type="term" value="F:phosphorelay sensor kinase activity"/>
    <property type="evidence" value="ECO:0007669"/>
    <property type="project" value="InterPro"/>
</dbReference>
<dbReference type="CDD" id="cd00130">
    <property type="entry name" value="PAS"/>
    <property type="match status" value="3"/>
</dbReference>
<dbReference type="SMART" id="SM00388">
    <property type="entry name" value="HisKA"/>
    <property type="match status" value="1"/>
</dbReference>
<dbReference type="EC" id="2.7.13.3" evidence="2"/>
<dbReference type="SMART" id="SM00387">
    <property type="entry name" value="HATPase_c"/>
    <property type="match status" value="1"/>
</dbReference>
<dbReference type="Gene3D" id="3.30.565.10">
    <property type="entry name" value="Histidine kinase-like ATPase, C-terminal domain"/>
    <property type="match status" value="1"/>
</dbReference>
<dbReference type="Pfam" id="PF02518">
    <property type="entry name" value="HATPase_c"/>
    <property type="match status" value="1"/>
</dbReference>
<dbReference type="SMART" id="SM00091">
    <property type="entry name" value="PAS"/>
    <property type="match status" value="5"/>
</dbReference>
<dbReference type="PRINTS" id="PR00344">
    <property type="entry name" value="BCTRLSENSOR"/>
</dbReference>
<dbReference type="NCBIfam" id="TIGR00229">
    <property type="entry name" value="sensory_box"/>
    <property type="match status" value="4"/>
</dbReference>
<dbReference type="CDD" id="cd00082">
    <property type="entry name" value="HisKA"/>
    <property type="match status" value="1"/>
</dbReference>
<dbReference type="InterPro" id="IPR035965">
    <property type="entry name" value="PAS-like_dom_sf"/>
</dbReference>
<feature type="domain" description="PAS" evidence="9">
    <location>
        <begin position="31"/>
        <end position="85"/>
    </location>
</feature>
<comment type="catalytic activity">
    <reaction evidence="1">
        <text>ATP + protein L-histidine = ADP + protein N-phospho-L-histidine.</text>
        <dbReference type="EC" id="2.7.13.3"/>
    </reaction>
</comment>
<evidence type="ECO:0000256" key="6">
    <source>
        <dbReference type="ARBA" id="ARBA00023012"/>
    </source>
</evidence>
<evidence type="ECO:0000256" key="5">
    <source>
        <dbReference type="ARBA" id="ARBA00022777"/>
    </source>
</evidence>
<keyword evidence="7" id="KW-0175">Coiled coil</keyword>
<dbReference type="SUPFAM" id="SSF55874">
    <property type="entry name" value="ATPase domain of HSP90 chaperone/DNA topoisomerase II/histidine kinase"/>
    <property type="match status" value="1"/>
</dbReference>
<keyword evidence="5 11" id="KW-0418">Kinase</keyword>
<dbReference type="InterPro" id="IPR005467">
    <property type="entry name" value="His_kinase_dom"/>
</dbReference>
<keyword evidence="4" id="KW-0808">Transferase</keyword>
<feature type="domain" description="PAC" evidence="10">
    <location>
        <begin position="231"/>
        <end position="287"/>
    </location>
</feature>
<evidence type="ECO:0000256" key="3">
    <source>
        <dbReference type="ARBA" id="ARBA00022553"/>
    </source>
</evidence>
<feature type="domain" description="PAS" evidence="9">
    <location>
        <begin position="497"/>
        <end position="566"/>
    </location>
</feature>
<dbReference type="InterPro" id="IPR036890">
    <property type="entry name" value="HATPase_C_sf"/>
</dbReference>
<dbReference type="Gene3D" id="1.10.287.130">
    <property type="match status" value="1"/>
</dbReference>
<dbReference type="InterPro" id="IPR013655">
    <property type="entry name" value="PAS_fold_3"/>
</dbReference>
<evidence type="ECO:0000313" key="12">
    <source>
        <dbReference type="Proteomes" id="UP000218418"/>
    </source>
</evidence>
<dbReference type="GO" id="GO:0006355">
    <property type="term" value="P:regulation of DNA-templated transcription"/>
    <property type="evidence" value="ECO:0007669"/>
    <property type="project" value="InterPro"/>
</dbReference>
<dbReference type="PROSITE" id="PS50113">
    <property type="entry name" value="PAC"/>
    <property type="match status" value="4"/>
</dbReference>
<feature type="coiled-coil region" evidence="7">
    <location>
        <begin position="310"/>
        <end position="337"/>
    </location>
</feature>
<evidence type="ECO:0000256" key="7">
    <source>
        <dbReference type="SAM" id="Coils"/>
    </source>
</evidence>
<feature type="domain" description="PAC" evidence="10">
    <location>
        <begin position="566"/>
        <end position="622"/>
    </location>
</feature>
<protein>
    <recommendedName>
        <fullName evidence="2">histidine kinase</fullName>
        <ecNumber evidence="2">2.7.13.3</ecNumber>
    </recommendedName>
</protein>
<dbReference type="Pfam" id="PF08447">
    <property type="entry name" value="PAS_3"/>
    <property type="match status" value="1"/>
</dbReference>
<keyword evidence="12" id="KW-1185">Reference proteome</keyword>
<dbReference type="Gene3D" id="3.30.450.20">
    <property type="entry name" value="PAS domain"/>
    <property type="match status" value="5"/>
</dbReference>
<feature type="domain" description="PAC" evidence="10">
    <location>
        <begin position="406"/>
        <end position="457"/>
    </location>
</feature>
<dbReference type="InterPro" id="IPR036097">
    <property type="entry name" value="HisK_dim/P_sf"/>
</dbReference>
<dbReference type="InterPro" id="IPR003594">
    <property type="entry name" value="HATPase_dom"/>
</dbReference>
<dbReference type="InterPro" id="IPR013656">
    <property type="entry name" value="PAS_4"/>
</dbReference>
<dbReference type="PANTHER" id="PTHR43304">
    <property type="entry name" value="PHYTOCHROME-LIKE PROTEIN CPH1"/>
    <property type="match status" value="1"/>
</dbReference>
<evidence type="ECO:0000313" key="11">
    <source>
        <dbReference type="EMBL" id="BAY83768.1"/>
    </source>
</evidence>
<dbReference type="SUPFAM" id="SSF55785">
    <property type="entry name" value="PYP-like sensor domain (PAS domain)"/>
    <property type="match status" value="5"/>
</dbReference>
<keyword evidence="6" id="KW-0902">Two-component regulatory system</keyword>
<evidence type="ECO:0000256" key="4">
    <source>
        <dbReference type="ARBA" id="ARBA00022679"/>
    </source>
</evidence>
<dbReference type="AlphaFoldDB" id="A0A1Z4LRQ4"/>
<dbReference type="PANTHER" id="PTHR43304:SF1">
    <property type="entry name" value="PAC DOMAIN-CONTAINING PROTEIN"/>
    <property type="match status" value="1"/>
</dbReference>
<accession>A0A1Z4LRQ4</accession>
<dbReference type="InterPro" id="IPR000014">
    <property type="entry name" value="PAS"/>
</dbReference>
<dbReference type="InterPro" id="IPR013767">
    <property type="entry name" value="PAS_fold"/>
</dbReference>
<organism evidence="11 12">
    <name type="scientific">Calothrix parasitica NIES-267</name>
    <dbReference type="NCBI Taxonomy" id="1973488"/>
    <lineage>
        <taxon>Bacteria</taxon>
        <taxon>Bacillati</taxon>
        <taxon>Cyanobacteriota</taxon>
        <taxon>Cyanophyceae</taxon>
        <taxon>Nostocales</taxon>
        <taxon>Calotrichaceae</taxon>
        <taxon>Calothrix</taxon>
    </lineage>
</organism>
<feature type="domain" description="PAC" evidence="10">
    <location>
        <begin position="700"/>
        <end position="751"/>
    </location>
</feature>
<evidence type="ECO:0000256" key="1">
    <source>
        <dbReference type="ARBA" id="ARBA00000085"/>
    </source>
</evidence>
<reference evidence="11 12" key="1">
    <citation type="submission" date="2017-06" db="EMBL/GenBank/DDBJ databases">
        <title>Genome sequencing of cyanobaciteial culture collection at National Institute for Environmental Studies (NIES).</title>
        <authorList>
            <person name="Hirose Y."/>
            <person name="Shimura Y."/>
            <person name="Fujisawa T."/>
            <person name="Nakamura Y."/>
            <person name="Kawachi M."/>
        </authorList>
    </citation>
    <scope>NUCLEOTIDE SEQUENCE [LARGE SCALE GENOMIC DNA]</scope>
    <source>
        <strain evidence="11 12">NIES-267</strain>
    </source>
</reference>
<evidence type="ECO:0000259" key="8">
    <source>
        <dbReference type="PROSITE" id="PS50109"/>
    </source>
</evidence>